<reference evidence="2" key="2">
    <citation type="submission" date="2021-08" db="EMBL/GenBank/DDBJ databases">
        <authorList>
            <person name="Eriksson T."/>
        </authorList>
    </citation>
    <scope>NUCLEOTIDE SEQUENCE</scope>
    <source>
        <strain evidence="2">Stoneville</strain>
        <tissue evidence="2">Whole head</tissue>
    </source>
</reference>
<organism evidence="2 3">
    <name type="scientific">Tenebrio molitor</name>
    <name type="common">Yellow mealworm beetle</name>
    <dbReference type="NCBI Taxonomy" id="7067"/>
    <lineage>
        <taxon>Eukaryota</taxon>
        <taxon>Metazoa</taxon>
        <taxon>Ecdysozoa</taxon>
        <taxon>Arthropoda</taxon>
        <taxon>Hexapoda</taxon>
        <taxon>Insecta</taxon>
        <taxon>Pterygota</taxon>
        <taxon>Neoptera</taxon>
        <taxon>Endopterygota</taxon>
        <taxon>Coleoptera</taxon>
        <taxon>Polyphaga</taxon>
        <taxon>Cucujiformia</taxon>
        <taxon>Tenebrionidae</taxon>
        <taxon>Tenebrio</taxon>
    </lineage>
</organism>
<evidence type="ECO:0000256" key="1">
    <source>
        <dbReference type="SAM" id="MobiDB-lite"/>
    </source>
</evidence>
<name>A0A8J6HA54_TENMO</name>
<evidence type="ECO:0000313" key="3">
    <source>
        <dbReference type="Proteomes" id="UP000719412"/>
    </source>
</evidence>
<evidence type="ECO:0000313" key="2">
    <source>
        <dbReference type="EMBL" id="KAH0810272.1"/>
    </source>
</evidence>
<feature type="region of interest" description="Disordered" evidence="1">
    <location>
        <begin position="83"/>
        <end position="106"/>
    </location>
</feature>
<gene>
    <name evidence="2" type="ORF">GEV33_012519</name>
</gene>
<dbReference type="Proteomes" id="UP000719412">
    <property type="component" value="Unassembled WGS sequence"/>
</dbReference>
<dbReference type="EMBL" id="JABDTM020027604">
    <property type="protein sequence ID" value="KAH0810272.1"/>
    <property type="molecule type" value="Genomic_DNA"/>
</dbReference>
<proteinExistence type="predicted"/>
<keyword evidence="3" id="KW-1185">Reference proteome</keyword>
<sequence length="317" mass="35403">MDSGFRGVWELDLVYCWSRRGGTVTYGKSDPSWVSRRDRHCDGYCDVGRIWAVQEKGNLASAISSKSQPPVSAAHRRLKAVEGNPHKAHSKQNMPCGFQSLKNQQKPSPQLDQKAFALLQLFSTTYPRKPNSIQNTFVLTNFLSCVLDSQPNYKLRNWQVICKTPNTCSRLVFNFVKNFVFCNEDAKMRSAGNREDAAQCLQRFVHWECNNITSWGSRGLRLFHIGAHARPIGRLCHLFGPTGLDDRMQINTKTKPAPVGVVCTCHTSQTHDAHYQGPMDDGRYVIPPHPVVTADRIHSSLPAFGDDDDNGGGGDGD</sequence>
<comment type="caution">
    <text evidence="2">The sequence shown here is derived from an EMBL/GenBank/DDBJ whole genome shotgun (WGS) entry which is preliminary data.</text>
</comment>
<reference evidence="2" key="1">
    <citation type="journal article" date="2020" name="J Insects Food Feed">
        <title>The yellow mealworm (Tenebrio molitor) genome: a resource for the emerging insects as food and feed industry.</title>
        <authorList>
            <person name="Eriksson T."/>
            <person name="Andere A."/>
            <person name="Kelstrup H."/>
            <person name="Emery V."/>
            <person name="Picard C."/>
        </authorList>
    </citation>
    <scope>NUCLEOTIDE SEQUENCE</scope>
    <source>
        <strain evidence="2">Stoneville</strain>
        <tissue evidence="2">Whole head</tissue>
    </source>
</reference>
<accession>A0A8J6HA54</accession>
<protein>
    <submittedName>
        <fullName evidence="2">Uncharacterized protein</fullName>
    </submittedName>
</protein>
<dbReference type="AlphaFoldDB" id="A0A8J6HA54"/>